<dbReference type="Pfam" id="PF13027">
    <property type="entry name" value="DUF3888"/>
    <property type="match status" value="1"/>
</dbReference>
<evidence type="ECO:0000313" key="3">
    <source>
        <dbReference type="Proteomes" id="UP000600247"/>
    </source>
</evidence>
<comment type="caution">
    <text evidence="2">The sequence shown here is derived from an EMBL/GenBank/DDBJ whole genome shotgun (WGS) entry which is preliminary data.</text>
</comment>
<dbReference type="AlphaFoldDB" id="A0A917HES7"/>
<protein>
    <recommendedName>
        <fullName evidence="4">DUF3888 domain-containing protein</fullName>
    </recommendedName>
</protein>
<sequence>MKLYMTVIFILFVWLLSQHSATPAHAPLAPDEHQALQQLLGPSIRQAVSDYYGQRKGYSVIRVSRPSPAIVTVELSTFQRVQMPPFGFDLITFRIDPVPVHKQATPELIRYLHKGDEWEHKVERFRSTLINELLNAFQLNNDDRTSQPYKWPELQYQAETNRQLRPLVSCSERVMNQYLPQYDSGYKNTLSPAVLLNETKRLGYMLLKQTDGTNIAIKLRKDRLKGWLCGSAEQKPGQPMAKELLWYME</sequence>
<accession>A0A917HES7</accession>
<name>A0A917HES7_9BACL</name>
<evidence type="ECO:0000313" key="2">
    <source>
        <dbReference type="EMBL" id="GGG76840.1"/>
    </source>
</evidence>
<dbReference type="EMBL" id="BMHY01000007">
    <property type="protein sequence ID" value="GGG76840.1"/>
    <property type="molecule type" value="Genomic_DNA"/>
</dbReference>
<organism evidence="2 3">
    <name type="scientific">Paenibacillus radicis</name>
    <name type="common">ex Gao et al. 2016</name>
    <dbReference type="NCBI Taxonomy" id="1737354"/>
    <lineage>
        <taxon>Bacteria</taxon>
        <taxon>Bacillati</taxon>
        <taxon>Bacillota</taxon>
        <taxon>Bacilli</taxon>
        <taxon>Bacillales</taxon>
        <taxon>Paenibacillaceae</taxon>
        <taxon>Paenibacillus</taxon>
    </lineage>
</organism>
<reference evidence="2 3" key="1">
    <citation type="journal article" date="2014" name="Int. J. Syst. Evol. Microbiol.">
        <title>Complete genome sequence of Corynebacterium casei LMG S-19264T (=DSM 44701T), isolated from a smear-ripened cheese.</title>
        <authorList>
            <consortium name="US DOE Joint Genome Institute (JGI-PGF)"/>
            <person name="Walter F."/>
            <person name="Albersmeier A."/>
            <person name="Kalinowski J."/>
            <person name="Ruckert C."/>
        </authorList>
    </citation>
    <scope>NUCLEOTIDE SEQUENCE [LARGE SCALE GENOMIC DNA]</scope>
    <source>
        <strain evidence="2 3">CGMCC 1.15286</strain>
    </source>
</reference>
<keyword evidence="1" id="KW-0732">Signal</keyword>
<dbReference type="RefSeq" id="WP_188890650.1">
    <property type="nucleotide sequence ID" value="NZ_BMHY01000007.1"/>
</dbReference>
<dbReference type="InterPro" id="IPR024984">
    <property type="entry name" value="DUF3888"/>
</dbReference>
<evidence type="ECO:0008006" key="4">
    <source>
        <dbReference type="Google" id="ProtNLM"/>
    </source>
</evidence>
<gene>
    <name evidence="2" type="ORF">GCM10010918_36750</name>
</gene>
<keyword evidence="3" id="KW-1185">Reference proteome</keyword>
<dbReference type="Proteomes" id="UP000600247">
    <property type="component" value="Unassembled WGS sequence"/>
</dbReference>
<evidence type="ECO:0000256" key="1">
    <source>
        <dbReference type="SAM" id="SignalP"/>
    </source>
</evidence>
<feature type="signal peptide" evidence="1">
    <location>
        <begin position="1"/>
        <end position="26"/>
    </location>
</feature>
<feature type="chain" id="PRO_5037426296" description="DUF3888 domain-containing protein" evidence="1">
    <location>
        <begin position="27"/>
        <end position="249"/>
    </location>
</feature>
<proteinExistence type="predicted"/>